<name>A0ABY9TXM0_9GAMM</name>
<feature type="chain" id="PRO_5045004392" evidence="2">
    <location>
        <begin position="26"/>
        <end position="433"/>
    </location>
</feature>
<evidence type="ECO:0000313" key="4">
    <source>
        <dbReference type="EMBL" id="WNC73604.1"/>
    </source>
</evidence>
<evidence type="ECO:0000256" key="2">
    <source>
        <dbReference type="RuleBase" id="RU363072"/>
    </source>
</evidence>
<reference evidence="5" key="1">
    <citation type="submission" date="2023-09" db="EMBL/GenBank/DDBJ databases">
        <authorList>
            <person name="Li S."/>
            <person name="Li X."/>
            <person name="Zhang C."/>
            <person name="Zhao Z."/>
        </authorList>
    </citation>
    <scope>NUCLEOTIDE SEQUENCE [LARGE SCALE GENOMIC DNA]</scope>
    <source>
        <strain evidence="5">SQ149</strain>
    </source>
</reference>
<proteinExistence type="inferred from homology"/>
<dbReference type="Gene3D" id="2.40.160.180">
    <property type="entry name" value="Carbohydrate-selective porin OprB"/>
    <property type="match status" value="1"/>
</dbReference>
<dbReference type="EMBL" id="CP134145">
    <property type="protein sequence ID" value="WNC73604.1"/>
    <property type="molecule type" value="Genomic_DNA"/>
</dbReference>
<comment type="similarity">
    <text evidence="1 2">Belongs to the OprB family.</text>
</comment>
<dbReference type="Pfam" id="PF04966">
    <property type="entry name" value="OprB"/>
    <property type="match status" value="1"/>
</dbReference>
<evidence type="ECO:0000256" key="1">
    <source>
        <dbReference type="ARBA" id="ARBA00008769"/>
    </source>
</evidence>
<evidence type="ECO:0000256" key="3">
    <source>
        <dbReference type="SAM" id="MobiDB-lite"/>
    </source>
</evidence>
<gene>
    <name evidence="4" type="ORF">RGQ13_06315</name>
</gene>
<dbReference type="RefSeq" id="WP_348392715.1">
    <property type="nucleotide sequence ID" value="NZ_CP134145.1"/>
</dbReference>
<dbReference type="InterPro" id="IPR038673">
    <property type="entry name" value="OprB_sf"/>
</dbReference>
<accession>A0ABY9TXM0</accession>
<feature type="signal peptide" evidence="2">
    <location>
        <begin position="1"/>
        <end position="25"/>
    </location>
</feature>
<keyword evidence="2" id="KW-0732">Signal</keyword>
<protein>
    <submittedName>
        <fullName evidence="4">Carbohydrate porin</fullName>
    </submittedName>
</protein>
<sequence>MINTVKLLQLSALTIALLASPYSLAKDASTKEKPYDDDEGYGAPGESSAQLEEDNKDKYPLIRMPILDQTTEDLRAWKSQLYKDTGFQFGIAYTSMMQEVVDPDINANTAGSGILRFTGKWELVDRGGKNPGALVIGLDHRHKYGDTAPASLGGEFGYLSQTAMLFSDTDDLIGDLKWTQALFDGNGGMVIGRYDPNDYHNVLGYASPWTGFSNLDNLINMTIAAPDWSWGVGFGGWLNDSYYALGGVNDANGFATDDLEFFEEGMDELYKYAEFGWSPTRDERYFKNFHITLWQVDERKVKGEDSDSYGVVFGFNWTWNMEWMIFSQLGFSDADSANDVQLYEQEVNVGFIKYFEDRSDLFGMAVNHGKIIEPLYDVGFATNEYTTTFETFYRFQLAETVQITPNFQYIIDPHTNAEDDSAFVASVRFRITL</sequence>
<organism evidence="4 5">
    <name type="scientific">Thalassotalea psychrophila</name>
    <dbReference type="NCBI Taxonomy" id="3065647"/>
    <lineage>
        <taxon>Bacteria</taxon>
        <taxon>Pseudomonadati</taxon>
        <taxon>Pseudomonadota</taxon>
        <taxon>Gammaproteobacteria</taxon>
        <taxon>Alteromonadales</taxon>
        <taxon>Colwelliaceae</taxon>
        <taxon>Thalassotalea</taxon>
    </lineage>
</organism>
<dbReference type="InterPro" id="IPR007049">
    <property type="entry name" value="Carb-sel_porin_OprB"/>
</dbReference>
<feature type="region of interest" description="Disordered" evidence="3">
    <location>
        <begin position="28"/>
        <end position="54"/>
    </location>
</feature>
<evidence type="ECO:0000313" key="5">
    <source>
        <dbReference type="Proteomes" id="UP001258994"/>
    </source>
</evidence>
<keyword evidence="5" id="KW-1185">Reference proteome</keyword>
<dbReference type="Proteomes" id="UP001258994">
    <property type="component" value="Chromosome"/>
</dbReference>